<keyword evidence="1" id="KW-0812">Transmembrane</keyword>
<feature type="transmembrane region" description="Helical" evidence="1">
    <location>
        <begin position="12"/>
        <end position="28"/>
    </location>
</feature>
<evidence type="ECO:0008006" key="4">
    <source>
        <dbReference type="Google" id="ProtNLM"/>
    </source>
</evidence>
<evidence type="ECO:0000313" key="2">
    <source>
        <dbReference type="EMBL" id="KAK0480834.1"/>
    </source>
</evidence>
<comment type="caution">
    <text evidence="2">The sequence shown here is derived from an EMBL/GenBank/DDBJ whole genome shotgun (WGS) entry which is preliminary data.</text>
</comment>
<proteinExistence type="predicted"/>
<sequence length="55" mass="6046">MDSRAIDSEKVIVVIGAGVIGLTTALRIQETRKYHVAIIAETFPSDPLTIRYTSQ</sequence>
<keyword evidence="1" id="KW-1133">Transmembrane helix</keyword>
<dbReference type="EMBL" id="JAUEPR010000009">
    <property type="protein sequence ID" value="KAK0480834.1"/>
    <property type="molecule type" value="Genomic_DNA"/>
</dbReference>
<dbReference type="AlphaFoldDB" id="A0AA39PB85"/>
<accession>A0AA39PB85</accession>
<gene>
    <name evidence="2" type="ORF">IW261DRAFT_1563545</name>
</gene>
<reference evidence="2" key="1">
    <citation type="submission" date="2023-06" db="EMBL/GenBank/DDBJ databases">
        <authorList>
            <consortium name="Lawrence Berkeley National Laboratory"/>
            <person name="Ahrendt S."/>
            <person name="Sahu N."/>
            <person name="Indic B."/>
            <person name="Wong-Bajracharya J."/>
            <person name="Merenyi Z."/>
            <person name="Ke H.-M."/>
            <person name="Monk M."/>
            <person name="Kocsube S."/>
            <person name="Drula E."/>
            <person name="Lipzen A."/>
            <person name="Balint B."/>
            <person name="Henrissat B."/>
            <person name="Andreopoulos B."/>
            <person name="Martin F.M."/>
            <person name="Harder C.B."/>
            <person name="Rigling D."/>
            <person name="Ford K.L."/>
            <person name="Foster G.D."/>
            <person name="Pangilinan J."/>
            <person name="Papanicolaou A."/>
            <person name="Barry K."/>
            <person name="LaButti K."/>
            <person name="Viragh M."/>
            <person name="Koriabine M."/>
            <person name="Yan M."/>
            <person name="Riley R."/>
            <person name="Champramary S."/>
            <person name="Plett K.L."/>
            <person name="Tsai I.J."/>
            <person name="Slot J."/>
            <person name="Sipos G."/>
            <person name="Plett J."/>
            <person name="Nagy L.G."/>
            <person name="Grigoriev I.V."/>
        </authorList>
    </citation>
    <scope>NUCLEOTIDE SEQUENCE</scope>
    <source>
        <strain evidence="2">ICMP 16352</strain>
    </source>
</reference>
<keyword evidence="3" id="KW-1185">Reference proteome</keyword>
<evidence type="ECO:0000256" key="1">
    <source>
        <dbReference type="SAM" id="Phobius"/>
    </source>
</evidence>
<organism evidence="2 3">
    <name type="scientific">Armillaria novae-zelandiae</name>
    <dbReference type="NCBI Taxonomy" id="153914"/>
    <lineage>
        <taxon>Eukaryota</taxon>
        <taxon>Fungi</taxon>
        <taxon>Dikarya</taxon>
        <taxon>Basidiomycota</taxon>
        <taxon>Agaricomycotina</taxon>
        <taxon>Agaricomycetes</taxon>
        <taxon>Agaricomycetidae</taxon>
        <taxon>Agaricales</taxon>
        <taxon>Marasmiineae</taxon>
        <taxon>Physalacriaceae</taxon>
        <taxon>Armillaria</taxon>
    </lineage>
</organism>
<protein>
    <recommendedName>
        <fullName evidence="4">FAD dependent oxidoreductase domain-containing protein</fullName>
    </recommendedName>
</protein>
<evidence type="ECO:0000313" key="3">
    <source>
        <dbReference type="Proteomes" id="UP001175227"/>
    </source>
</evidence>
<dbReference type="Proteomes" id="UP001175227">
    <property type="component" value="Unassembled WGS sequence"/>
</dbReference>
<keyword evidence="1" id="KW-0472">Membrane</keyword>
<dbReference type="Gene3D" id="3.40.50.720">
    <property type="entry name" value="NAD(P)-binding Rossmann-like Domain"/>
    <property type="match status" value="1"/>
</dbReference>
<name>A0AA39PB85_9AGAR</name>
<dbReference type="SUPFAM" id="SSF51971">
    <property type="entry name" value="Nucleotide-binding domain"/>
    <property type="match status" value="1"/>
</dbReference>